<accession>A0A5B7F2F2</accession>
<proteinExistence type="predicted"/>
<organism evidence="1 2">
    <name type="scientific">Portunus trituberculatus</name>
    <name type="common">Swimming crab</name>
    <name type="synonym">Neptunus trituberculatus</name>
    <dbReference type="NCBI Taxonomy" id="210409"/>
    <lineage>
        <taxon>Eukaryota</taxon>
        <taxon>Metazoa</taxon>
        <taxon>Ecdysozoa</taxon>
        <taxon>Arthropoda</taxon>
        <taxon>Crustacea</taxon>
        <taxon>Multicrustacea</taxon>
        <taxon>Malacostraca</taxon>
        <taxon>Eumalacostraca</taxon>
        <taxon>Eucarida</taxon>
        <taxon>Decapoda</taxon>
        <taxon>Pleocyemata</taxon>
        <taxon>Brachyura</taxon>
        <taxon>Eubrachyura</taxon>
        <taxon>Portunoidea</taxon>
        <taxon>Portunidae</taxon>
        <taxon>Portuninae</taxon>
        <taxon>Portunus</taxon>
    </lineage>
</organism>
<protein>
    <submittedName>
        <fullName evidence="1">Uncharacterized protein</fullName>
    </submittedName>
</protein>
<evidence type="ECO:0000313" key="2">
    <source>
        <dbReference type="Proteomes" id="UP000324222"/>
    </source>
</evidence>
<reference evidence="1 2" key="1">
    <citation type="submission" date="2019-05" db="EMBL/GenBank/DDBJ databases">
        <title>Another draft genome of Portunus trituberculatus and its Hox gene families provides insights of decapod evolution.</title>
        <authorList>
            <person name="Jeong J.-H."/>
            <person name="Song I."/>
            <person name="Kim S."/>
            <person name="Choi T."/>
            <person name="Kim D."/>
            <person name="Ryu S."/>
            <person name="Kim W."/>
        </authorList>
    </citation>
    <scope>NUCLEOTIDE SEQUENCE [LARGE SCALE GENOMIC DNA]</scope>
    <source>
        <tissue evidence="1">Muscle</tissue>
    </source>
</reference>
<dbReference type="AlphaFoldDB" id="A0A5B7F2F2"/>
<dbReference type="EMBL" id="VSRR010004389">
    <property type="protein sequence ID" value="MPC39526.1"/>
    <property type="molecule type" value="Genomic_DNA"/>
</dbReference>
<sequence>MIDDDMCSIDLCNSSSSCQALRPLVKCLFWEEEVMVFLTCEECTTRPWLAMVCSLVAAMSSSLTPRQPSSIKIVL</sequence>
<evidence type="ECO:0000313" key="1">
    <source>
        <dbReference type="EMBL" id="MPC39526.1"/>
    </source>
</evidence>
<comment type="caution">
    <text evidence="1">The sequence shown here is derived from an EMBL/GenBank/DDBJ whole genome shotgun (WGS) entry which is preliminary data.</text>
</comment>
<gene>
    <name evidence="1" type="ORF">E2C01_033063</name>
</gene>
<dbReference type="Proteomes" id="UP000324222">
    <property type="component" value="Unassembled WGS sequence"/>
</dbReference>
<name>A0A5B7F2F2_PORTR</name>
<keyword evidence="2" id="KW-1185">Reference proteome</keyword>